<dbReference type="Gene3D" id="3.90.226.10">
    <property type="entry name" value="2-enoyl-CoA Hydratase, Chain A, domain 1"/>
    <property type="match status" value="2"/>
</dbReference>
<evidence type="ECO:0000313" key="5">
    <source>
        <dbReference type="Proteomes" id="UP000820669"/>
    </source>
</evidence>
<dbReference type="RefSeq" id="WP_169383591.1">
    <property type="nucleotide sequence ID" value="NZ_JAAXLA010000049.1"/>
</dbReference>
<dbReference type="Pfam" id="PF01039">
    <property type="entry name" value="Carboxyl_trans"/>
    <property type="match status" value="1"/>
</dbReference>
<sequence length="512" mass="53520">MSRVSASTLLEQVLDGGTFSSWDTPPVDICPSSAYAAELRHAQQRTGMDEAVLTGEGRLRGRRVAVLACEFGFLAGSIGVAAGERLVQAVERATRERLPILAAPASGGTRMQEGTVAFLQMVKIAAALAAHKAALLPYLVYLRNPTTGGVLASWGSLGHLTLAEPRALIGFLGPRVYAALHGAPFPEGVQSAENLHAHGIVDAVVPPEQLAEIAGRALTVMTARSHLPAAAPSPEPESVAVRDVPAWDSVLASRRTGRPGVRQLLQTAATDVVPLAGTGQGEVDPGVVLALARFGDAPCVLLGQDRQGQSVEHPLGPEALRVARRGIRLASELALPLVTVIDTAGAALSQQAEEGGLAGEIARCLAELVTLRAPTVSLLLGEGAGGAALALVPADRVLAAQHGWLSPLPPEGASAIVHRDVTHAREMAAVQGVRSMDLAAAGIVDVVIGERCDAADEPVEFCQRVGRTLQRELAELTTEDPTQRTARRLQRYRHIGLKRRGTQPFAATGTSV</sequence>
<evidence type="ECO:0000256" key="1">
    <source>
        <dbReference type="ARBA" id="ARBA00022679"/>
    </source>
</evidence>
<comment type="caution">
    <text evidence="4">The sequence shown here is derived from an EMBL/GenBank/DDBJ whole genome shotgun (WGS) entry which is preliminary data.</text>
</comment>
<feature type="domain" description="CoA carboxyltransferase N-terminal" evidence="2">
    <location>
        <begin position="1"/>
        <end position="236"/>
    </location>
</feature>
<dbReference type="EMBL" id="JAAXLA010000049">
    <property type="protein sequence ID" value="NMI00111.1"/>
    <property type="molecule type" value="Genomic_DNA"/>
</dbReference>
<dbReference type="PROSITE" id="PS50980">
    <property type="entry name" value="COA_CT_NTER"/>
    <property type="match status" value="1"/>
</dbReference>
<dbReference type="InterPro" id="IPR029045">
    <property type="entry name" value="ClpP/crotonase-like_dom_sf"/>
</dbReference>
<dbReference type="InterPro" id="IPR000438">
    <property type="entry name" value="Acetyl_CoA_COase_Trfase_b_su"/>
</dbReference>
<keyword evidence="5" id="KW-1185">Reference proteome</keyword>
<dbReference type="InterPro" id="IPR011762">
    <property type="entry name" value="COA_CT_N"/>
</dbReference>
<dbReference type="InterPro" id="IPR011763">
    <property type="entry name" value="COA_CT_C"/>
</dbReference>
<dbReference type="PRINTS" id="PR01070">
    <property type="entry name" value="ACCCTRFRASEB"/>
</dbReference>
<evidence type="ECO:0000313" key="4">
    <source>
        <dbReference type="EMBL" id="NMI00111.1"/>
    </source>
</evidence>
<feature type="domain" description="CoA carboxyltransferase C-terminal" evidence="3">
    <location>
        <begin position="234"/>
        <end position="475"/>
    </location>
</feature>
<dbReference type="PROSITE" id="PS50989">
    <property type="entry name" value="COA_CT_CTER"/>
    <property type="match status" value="1"/>
</dbReference>
<dbReference type="Proteomes" id="UP000820669">
    <property type="component" value="Unassembled WGS sequence"/>
</dbReference>
<dbReference type="PANTHER" id="PTHR42995">
    <property type="entry name" value="ACETYL-COENZYME A CARBOXYLASE CARBOXYL TRANSFERASE SUBUNIT BETA, CHLOROPLASTIC"/>
    <property type="match status" value="1"/>
</dbReference>
<gene>
    <name evidence="4" type="ORF">HF526_22760</name>
</gene>
<organism evidence="4 5">
    <name type="scientific">Pseudonocardia acidicola</name>
    <dbReference type="NCBI Taxonomy" id="2724939"/>
    <lineage>
        <taxon>Bacteria</taxon>
        <taxon>Bacillati</taxon>
        <taxon>Actinomycetota</taxon>
        <taxon>Actinomycetes</taxon>
        <taxon>Pseudonocardiales</taxon>
        <taxon>Pseudonocardiaceae</taxon>
        <taxon>Pseudonocardia</taxon>
    </lineage>
</organism>
<evidence type="ECO:0000259" key="2">
    <source>
        <dbReference type="PROSITE" id="PS50980"/>
    </source>
</evidence>
<dbReference type="PANTHER" id="PTHR42995:SF5">
    <property type="entry name" value="ACETYL-COENZYME A CARBOXYLASE CARBOXYL TRANSFERASE SUBUNIT BETA, CHLOROPLASTIC"/>
    <property type="match status" value="1"/>
</dbReference>
<protein>
    <submittedName>
        <fullName evidence="4">Acetyl-CoA carboxyl transferase</fullName>
    </submittedName>
</protein>
<reference evidence="4 5" key="1">
    <citation type="submission" date="2020-04" db="EMBL/GenBank/DDBJ databases">
        <authorList>
            <person name="Klaysubun C."/>
            <person name="Duangmal K."/>
            <person name="Lipun K."/>
        </authorList>
    </citation>
    <scope>NUCLEOTIDE SEQUENCE [LARGE SCALE GENOMIC DNA]</scope>
    <source>
        <strain evidence="4 5">K10HN5</strain>
    </source>
</reference>
<name>A0ABX1SGA3_9PSEU</name>
<dbReference type="GO" id="GO:0016740">
    <property type="term" value="F:transferase activity"/>
    <property type="evidence" value="ECO:0007669"/>
    <property type="project" value="UniProtKB-KW"/>
</dbReference>
<evidence type="ECO:0000259" key="3">
    <source>
        <dbReference type="PROSITE" id="PS50989"/>
    </source>
</evidence>
<keyword evidence="1 4" id="KW-0808">Transferase</keyword>
<dbReference type="SUPFAM" id="SSF52096">
    <property type="entry name" value="ClpP/crotonase"/>
    <property type="match status" value="2"/>
</dbReference>
<accession>A0ABX1SGA3</accession>
<dbReference type="InterPro" id="IPR034733">
    <property type="entry name" value="AcCoA_carboxyl_beta"/>
</dbReference>
<proteinExistence type="predicted"/>